<dbReference type="Proteomes" id="UP000266673">
    <property type="component" value="Unassembled WGS sequence"/>
</dbReference>
<dbReference type="AlphaFoldDB" id="A0A397W0M6"/>
<proteinExistence type="predicted"/>
<dbReference type="Gene3D" id="1.10.510.10">
    <property type="entry name" value="Transferase(Phosphotransferase) domain 1"/>
    <property type="match status" value="2"/>
</dbReference>
<feature type="domain" description="Protein kinase" evidence="1">
    <location>
        <begin position="1"/>
        <end position="166"/>
    </location>
</feature>
<evidence type="ECO:0000313" key="2">
    <source>
        <dbReference type="EMBL" id="RIB27758.1"/>
    </source>
</evidence>
<sequence>MRFYEENARSLIARDYLKLSWIKRCCLMMGVSKELSIMHSHETIHGDLHTGNLLYDAPEVLNGEPHTKAADIYSFAMIMYEMITGNRPFWYRPYNQQLALEICLGLRKYHMLCRFSFFDYIAYAELMTRCWDSDPKKRPDSQEIFRCFNQFANMVIDYVEKLQPFFDEKGHFKFPNKEFTKEEDRNYFTESEIKFKSMDFFIDDCLRLLNPPPEKMAQCPDEFITSKKFNYSTFIKENLNSSSQNLLLYSESKCLTKYSEELIIIKDI</sequence>
<dbReference type="InterPro" id="IPR011009">
    <property type="entry name" value="Kinase-like_dom_sf"/>
</dbReference>
<dbReference type="GO" id="GO:0005524">
    <property type="term" value="F:ATP binding"/>
    <property type="evidence" value="ECO:0007669"/>
    <property type="project" value="InterPro"/>
</dbReference>
<dbReference type="OrthoDB" id="2427276at2759"/>
<dbReference type="Pfam" id="PF00069">
    <property type="entry name" value="Pkinase"/>
    <property type="match status" value="1"/>
</dbReference>
<dbReference type="GO" id="GO:0004672">
    <property type="term" value="F:protein kinase activity"/>
    <property type="evidence" value="ECO:0007669"/>
    <property type="project" value="InterPro"/>
</dbReference>
<reference evidence="2 3" key="1">
    <citation type="submission" date="2018-06" db="EMBL/GenBank/DDBJ databases">
        <title>Comparative genomics reveals the genomic features of Rhizophagus irregularis, R. cerebriforme, R. diaphanum and Gigaspora rosea, and their symbiotic lifestyle signature.</title>
        <authorList>
            <person name="Morin E."/>
            <person name="San Clemente H."/>
            <person name="Chen E.C.H."/>
            <person name="De La Providencia I."/>
            <person name="Hainaut M."/>
            <person name="Kuo A."/>
            <person name="Kohler A."/>
            <person name="Murat C."/>
            <person name="Tang N."/>
            <person name="Roy S."/>
            <person name="Loubradou J."/>
            <person name="Henrissat B."/>
            <person name="Grigoriev I.V."/>
            <person name="Corradi N."/>
            <person name="Roux C."/>
            <person name="Martin F.M."/>
        </authorList>
    </citation>
    <scope>NUCLEOTIDE SEQUENCE [LARGE SCALE GENOMIC DNA]</scope>
    <source>
        <strain evidence="2 3">DAOM 194757</strain>
    </source>
</reference>
<keyword evidence="2" id="KW-0808">Transferase</keyword>
<dbReference type="InterPro" id="IPR050167">
    <property type="entry name" value="Ser_Thr_protein_kinase"/>
</dbReference>
<keyword evidence="2" id="KW-0418">Kinase</keyword>
<protein>
    <submittedName>
        <fullName evidence="2">Kinase-like domain-containing protein</fullName>
    </submittedName>
</protein>
<dbReference type="InterPro" id="IPR000719">
    <property type="entry name" value="Prot_kinase_dom"/>
</dbReference>
<dbReference type="PANTHER" id="PTHR23257">
    <property type="entry name" value="SERINE-THREONINE PROTEIN KINASE"/>
    <property type="match status" value="1"/>
</dbReference>
<keyword evidence="3" id="KW-1185">Reference proteome</keyword>
<gene>
    <name evidence="2" type="ORF">C2G38_1996383</name>
</gene>
<accession>A0A397W0M6</accession>
<name>A0A397W0M6_9GLOM</name>
<organism evidence="2 3">
    <name type="scientific">Gigaspora rosea</name>
    <dbReference type="NCBI Taxonomy" id="44941"/>
    <lineage>
        <taxon>Eukaryota</taxon>
        <taxon>Fungi</taxon>
        <taxon>Fungi incertae sedis</taxon>
        <taxon>Mucoromycota</taxon>
        <taxon>Glomeromycotina</taxon>
        <taxon>Glomeromycetes</taxon>
        <taxon>Diversisporales</taxon>
        <taxon>Gigasporaceae</taxon>
        <taxon>Gigaspora</taxon>
    </lineage>
</organism>
<dbReference type="SUPFAM" id="SSF56112">
    <property type="entry name" value="Protein kinase-like (PK-like)"/>
    <property type="match status" value="1"/>
</dbReference>
<evidence type="ECO:0000259" key="1">
    <source>
        <dbReference type="PROSITE" id="PS50011"/>
    </source>
</evidence>
<dbReference type="SMART" id="SM00220">
    <property type="entry name" value="S_TKc"/>
    <property type="match status" value="1"/>
</dbReference>
<evidence type="ECO:0000313" key="3">
    <source>
        <dbReference type="Proteomes" id="UP000266673"/>
    </source>
</evidence>
<dbReference type="EMBL" id="QKWP01000088">
    <property type="protein sequence ID" value="RIB27758.1"/>
    <property type="molecule type" value="Genomic_DNA"/>
</dbReference>
<comment type="caution">
    <text evidence="2">The sequence shown here is derived from an EMBL/GenBank/DDBJ whole genome shotgun (WGS) entry which is preliminary data.</text>
</comment>
<dbReference type="PROSITE" id="PS50011">
    <property type="entry name" value="PROTEIN_KINASE_DOM"/>
    <property type="match status" value="1"/>
</dbReference>
<dbReference type="STRING" id="44941.A0A397W0M6"/>